<name>A0ABT9P957_9ACTN</name>
<dbReference type="SUPFAM" id="SSF53850">
    <property type="entry name" value="Periplasmic binding protein-like II"/>
    <property type="match status" value="1"/>
</dbReference>
<keyword evidence="6" id="KW-0449">Lipoprotein</keyword>
<keyword evidence="10" id="KW-1185">Reference proteome</keyword>
<evidence type="ECO:0000256" key="4">
    <source>
        <dbReference type="ARBA" id="ARBA00023136"/>
    </source>
</evidence>
<evidence type="ECO:0000256" key="5">
    <source>
        <dbReference type="ARBA" id="ARBA00023139"/>
    </source>
</evidence>
<dbReference type="InterPro" id="IPR004872">
    <property type="entry name" value="Lipoprotein_NlpA"/>
</dbReference>
<dbReference type="Proteomes" id="UP001235712">
    <property type="component" value="Unassembled WGS sequence"/>
</dbReference>
<evidence type="ECO:0000256" key="6">
    <source>
        <dbReference type="ARBA" id="ARBA00023288"/>
    </source>
</evidence>
<comment type="caution">
    <text evidence="9">The sequence shown here is derived from an EMBL/GenBank/DDBJ whole genome shotgun (WGS) entry which is preliminary data.</text>
</comment>
<protein>
    <submittedName>
        <fullName evidence="9">D-methionine transport system substrate-binding protein</fullName>
    </submittedName>
</protein>
<accession>A0ABT9P957</accession>
<keyword evidence="8" id="KW-1133">Transmembrane helix</keyword>
<evidence type="ECO:0000313" key="10">
    <source>
        <dbReference type="Proteomes" id="UP001235712"/>
    </source>
</evidence>
<comment type="similarity">
    <text evidence="2">Belongs to the NlpA lipoprotein family.</text>
</comment>
<dbReference type="RefSeq" id="WP_307246932.1">
    <property type="nucleotide sequence ID" value="NZ_JAUSQZ010000001.1"/>
</dbReference>
<keyword evidence="8" id="KW-0812">Transmembrane</keyword>
<comment type="subcellular location">
    <subcellularLocation>
        <location evidence="1">Membrane</location>
        <topology evidence="1">Lipid-anchor</topology>
    </subcellularLocation>
</comment>
<dbReference type="Pfam" id="PF03180">
    <property type="entry name" value="Lipoprotein_9"/>
    <property type="match status" value="1"/>
</dbReference>
<dbReference type="PANTHER" id="PTHR30429">
    <property type="entry name" value="D-METHIONINE-BINDING LIPOPROTEIN METQ"/>
    <property type="match status" value="1"/>
</dbReference>
<evidence type="ECO:0000256" key="3">
    <source>
        <dbReference type="ARBA" id="ARBA00022729"/>
    </source>
</evidence>
<dbReference type="PANTHER" id="PTHR30429:SF3">
    <property type="entry name" value="LIPOPROTEIN"/>
    <property type="match status" value="1"/>
</dbReference>
<evidence type="ECO:0000256" key="1">
    <source>
        <dbReference type="ARBA" id="ARBA00004635"/>
    </source>
</evidence>
<organism evidence="9 10">
    <name type="scientific">Kineosporia succinea</name>
    <dbReference type="NCBI Taxonomy" id="84632"/>
    <lineage>
        <taxon>Bacteria</taxon>
        <taxon>Bacillati</taxon>
        <taxon>Actinomycetota</taxon>
        <taxon>Actinomycetes</taxon>
        <taxon>Kineosporiales</taxon>
        <taxon>Kineosporiaceae</taxon>
        <taxon>Kineosporia</taxon>
    </lineage>
</organism>
<feature type="transmembrane region" description="Helical" evidence="8">
    <location>
        <begin position="29"/>
        <end position="48"/>
    </location>
</feature>
<evidence type="ECO:0000256" key="7">
    <source>
        <dbReference type="SAM" id="MobiDB-lite"/>
    </source>
</evidence>
<feature type="region of interest" description="Disordered" evidence="7">
    <location>
        <begin position="1"/>
        <end position="22"/>
    </location>
</feature>
<evidence type="ECO:0000313" key="9">
    <source>
        <dbReference type="EMBL" id="MDP9829081.1"/>
    </source>
</evidence>
<dbReference type="Gene3D" id="3.40.190.10">
    <property type="entry name" value="Periplasmic binding protein-like II"/>
    <property type="match status" value="2"/>
</dbReference>
<keyword evidence="3" id="KW-0732">Signal</keyword>
<proteinExistence type="inferred from homology"/>
<keyword evidence="4 8" id="KW-0472">Membrane</keyword>
<reference evidence="9 10" key="1">
    <citation type="submission" date="2023-07" db="EMBL/GenBank/DDBJ databases">
        <title>Sequencing the genomes of 1000 actinobacteria strains.</title>
        <authorList>
            <person name="Klenk H.-P."/>
        </authorList>
    </citation>
    <scope>NUCLEOTIDE SEQUENCE [LARGE SCALE GENOMIC DNA]</scope>
    <source>
        <strain evidence="9 10">DSM 44388</strain>
    </source>
</reference>
<dbReference type="EMBL" id="JAUSQZ010000001">
    <property type="protein sequence ID" value="MDP9829081.1"/>
    <property type="molecule type" value="Genomic_DNA"/>
</dbReference>
<gene>
    <name evidence="9" type="ORF">J2S57_004830</name>
</gene>
<feature type="compositionally biased region" description="Polar residues" evidence="7">
    <location>
        <begin position="1"/>
        <end position="15"/>
    </location>
</feature>
<evidence type="ECO:0000256" key="8">
    <source>
        <dbReference type="SAM" id="Phobius"/>
    </source>
</evidence>
<evidence type="ECO:0000256" key="2">
    <source>
        <dbReference type="ARBA" id="ARBA00008973"/>
    </source>
</evidence>
<sequence length="327" mass="34467">MSEIGPQNTPSSESEPQLPAKPRNNARTAIIAGAAVVVVAIAGVTYALTSGGDDDESTPAGAAPAQTVSIGVADASQAYWKTYQDLAKKELNVDVKLVNFGDYSQPNPALKQKQTDLNQFQHIQYLADYNVTSNDTLQPIGATAVYPLPLYSTKYKTVEEIPAKAKIAIPNDTINEARGLLVLQAAGLVTLKDGGGAFSSTDDIESAKVEVTPLDASQTAGAVKSGSVDASIVNKNFATDAGLKTEEAIYQDDPSSDSAAPYVNIFVARAEDKDNATYLKLAELYHDKSVEEGVQEANGGTAIFRTTPAADLQAELAKVEEQARAAQ</sequence>
<keyword evidence="5" id="KW-0564">Palmitate</keyword>